<dbReference type="Gene3D" id="1.10.3210.10">
    <property type="entry name" value="Hypothetical protein af1432"/>
    <property type="match status" value="1"/>
</dbReference>
<dbReference type="STRING" id="1121409.SAMN02745124_03821"/>
<dbReference type="PANTHER" id="PTHR33525:SF4">
    <property type="entry name" value="CYCLIC DI-GMP PHOSPHODIESTERASE CDGJ"/>
    <property type="match status" value="1"/>
</dbReference>
<evidence type="ECO:0000259" key="1">
    <source>
        <dbReference type="PROSITE" id="PS51833"/>
    </source>
</evidence>
<evidence type="ECO:0000313" key="2">
    <source>
        <dbReference type="EMBL" id="SHI09345.1"/>
    </source>
</evidence>
<dbReference type="PANTHER" id="PTHR33525">
    <property type="match status" value="1"/>
</dbReference>
<gene>
    <name evidence="2" type="ORF">SAMN02745124_03821</name>
</gene>
<dbReference type="AlphaFoldDB" id="A0A1M5YBC9"/>
<dbReference type="Proteomes" id="UP000184139">
    <property type="component" value="Unassembled WGS sequence"/>
</dbReference>
<name>A0A1M5YBC9_9BACT</name>
<proteinExistence type="predicted"/>
<dbReference type="SUPFAM" id="SSF109604">
    <property type="entry name" value="HD-domain/PDEase-like"/>
    <property type="match status" value="1"/>
</dbReference>
<reference evidence="2 3" key="1">
    <citation type="submission" date="2016-11" db="EMBL/GenBank/DDBJ databases">
        <authorList>
            <person name="Jaros S."/>
            <person name="Januszkiewicz K."/>
            <person name="Wedrychowicz H."/>
        </authorList>
    </citation>
    <scope>NUCLEOTIDE SEQUENCE [LARGE SCALE GENOMIC DNA]</scope>
    <source>
        <strain evidence="2 3">DSM 9705</strain>
    </source>
</reference>
<keyword evidence="3" id="KW-1185">Reference proteome</keyword>
<dbReference type="Pfam" id="PF08668">
    <property type="entry name" value="HDOD"/>
    <property type="match status" value="1"/>
</dbReference>
<dbReference type="EMBL" id="FQXS01000032">
    <property type="protein sequence ID" value="SHI09345.1"/>
    <property type="molecule type" value="Genomic_DNA"/>
</dbReference>
<accession>A0A1M5YBC9</accession>
<organism evidence="2 3">
    <name type="scientific">Desulfofustis glycolicus DSM 9705</name>
    <dbReference type="NCBI Taxonomy" id="1121409"/>
    <lineage>
        <taxon>Bacteria</taxon>
        <taxon>Pseudomonadati</taxon>
        <taxon>Thermodesulfobacteriota</taxon>
        <taxon>Desulfobulbia</taxon>
        <taxon>Desulfobulbales</taxon>
        <taxon>Desulfocapsaceae</taxon>
        <taxon>Desulfofustis</taxon>
    </lineage>
</organism>
<protein>
    <submittedName>
        <fullName evidence="2">HD-like signal output (HDOD) domain, no enzymatic activity</fullName>
    </submittedName>
</protein>
<dbReference type="InterPro" id="IPR013976">
    <property type="entry name" value="HDOD"/>
</dbReference>
<dbReference type="InterPro" id="IPR052340">
    <property type="entry name" value="RNase_Y/CdgJ"/>
</dbReference>
<dbReference type="PROSITE" id="PS51833">
    <property type="entry name" value="HDOD"/>
    <property type="match status" value="1"/>
</dbReference>
<sequence>MTIRQKTAMPTRREVFQTLQNSHQLPMPSQTALQVMRLCQSDAASLEDIAHVVQADPALSAEVLKYANSAFLATGVQVASIQRAAVKLGMKTISHLALCFSLVAANRKGSCRAFDYERFWSTSLARAIAGKTLASHVKGSDPDELFTCALLSHMGELVLASVFPDEYEIILAEDASCETRKTMERMRFAIDSAELTAELFLDWGLPATYALAAGFHEELDTSELGESTTRNVAELLNLCCRLAALCSGDRPAAPWFEATEKLAQSVTGKDDICPMVFDTVVEQWHEWGKAFAIATTACPSYEEVKAG</sequence>
<evidence type="ECO:0000313" key="3">
    <source>
        <dbReference type="Proteomes" id="UP000184139"/>
    </source>
</evidence>
<feature type="domain" description="HDOD" evidence="1">
    <location>
        <begin position="25"/>
        <end position="219"/>
    </location>
</feature>